<dbReference type="InterPro" id="IPR036291">
    <property type="entry name" value="NAD(P)-bd_dom_sf"/>
</dbReference>
<dbReference type="InterPro" id="IPR002587">
    <property type="entry name" value="Myo-inos-1-P_Synthase"/>
</dbReference>
<accession>A0ABQ9VIU9</accession>
<evidence type="ECO:0000313" key="2">
    <source>
        <dbReference type="EMBL" id="KAK2109301.1"/>
    </source>
</evidence>
<keyword evidence="3" id="KW-1185">Reference proteome</keyword>
<dbReference type="SUPFAM" id="SSF51735">
    <property type="entry name" value="NAD(P)-binding Rossmann-fold domains"/>
    <property type="match status" value="1"/>
</dbReference>
<gene>
    <name evidence="2" type="primary">ISYNA1_11</name>
    <name evidence="2" type="ORF">P7K49_014466</name>
</gene>
<dbReference type="EMBL" id="JASSZA010000006">
    <property type="protein sequence ID" value="KAK2109301.1"/>
    <property type="molecule type" value="Genomic_DNA"/>
</dbReference>
<protein>
    <submittedName>
        <fullName evidence="2">Inositol-3-phosphate synthase 1</fullName>
    </submittedName>
</protein>
<sequence length="137" mass="14598">MLGGTNTVVLQDTCEDSLLAAPITLDLVLLTELQTIHPVLSLLSFLFKVLLVPQGSPVINVLFRQRSCIQNMLRACVGLPPQNHMLLEHKMECPGPGLKQVGPVAAACPVSNKKGPKPASTNSCTGDANGHPRVEEP</sequence>
<name>A0ABQ9VIU9_SAGOE</name>
<organism evidence="2 3">
    <name type="scientific">Saguinus oedipus</name>
    <name type="common">Cotton-top tamarin</name>
    <name type="synonym">Oedipomidas oedipus</name>
    <dbReference type="NCBI Taxonomy" id="9490"/>
    <lineage>
        <taxon>Eukaryota</taxon>
        <taxon>Metazoa</taxon>
        <taxon>Chordata</taxon>
        <taxon>Craniata</taxon>
        <taxon>Vertebrata</taxon>
        <taxon>Euteleostomi</taxon>
        <taxon>Mammalia</taxon>
        <taxon>Eutheria</taxon>
        <taxon>Euarchontoglires</taxon>
        <taxon>Primates</taxon>
        <taxon>Haplorrhini</taxon>
        <taxon>Platyrrhini</taxon>
        <taxon>Cebidae</taxon>
        <taxon>Callitrichinae</taxon>
        <taxon>Saguinus</taxon>
    </lineage>
</organism>
<evidence type="ECO:0000256" key="1">
    <source>
        <dbReference type="SAM" id="MobiDB-lite"/>
    </source>
</evidence>
<comment type="caution">
    <text evidence="2">The sequence shown here is derived from an EMBL/GenBank/DDBJ whole genome shotgun (WGS) entry which is preliminary data.</text>
</comment>
<dbReference type="Pfam" id="PF07994">
    <property type="entry name" value="NAD_binding_5"/>
    <property type="match status" value="1"/>
</dbReference>
<dbReference type="PANTHER" id="PTHR11510">
    <property type="entry name" value="MYO-INOSITOL-1 PHOSPHATE SYNTHASE"/>
    <property type="match status" value="1"/>
</dbReference>
<reference evidence="2 3" key="1">
    <citation type="submission" date="2023-05" db="EMBL/GenBank/DDBJ databases">
        <title>B98-5 Cell Line De Novo Hybrid Assembly: An Optical Mapping Approach.</title>
        <authorList>
            <person name="Kananen K."/>
            <person name="Auerbach J.A."/>
            <person name="Kautto E."/>
            <person name="Blachly J.S."/>
        </authorList>
    </citation>
    <scope>NUCLEOTIDE SEQUENCE [LARGE SCALE GENOMIC DNA]</scope>
    <source>
        <strain evidence="2">B95-8</strain>
        <tissue evidence="2">Cell line</tissue>
    </source>
</reference>
<evidence type="ECO:0000313" key="3">
    <source>
        <dbReference type="Proteomes" id="UP001266305"/>
    </source>
</evidence>
<dbReference type="Gene3D" id="3.40.50.720">
    <property type="entry name" value="NAD(P)-binding Rossmann-like Domain"/>
    <property type="match status" value="1"/>
</dbReference>
<proteinExistence type="predicted"/>
<feature type="region of interest" description="Disordered" evidence="1">
    <location>
        <begin position="110"/>
        <end position="137"/>
    </location>
</feature>
<dbReference type="Proteomes" id="UP001266305">
    <property type="component" value="Unassembled WGS sequence"/>
</dbReference>